<keyword evidence="14" id="KW-1185">Reference proteome</keyword>
<comment type="caution">
    <text evidence="13">The sequence shown here is derived from an EMBL/GenBank/DDBJ whole genome shotgun (WGS) entry which is preliminary data.</text>
</comment>
<dbReference type="PANTHER" id="PTHR12360">
    <property type="entry name" value="NUCLEAR TRANSCRIPTION FACTOR, X-BOX BINDING 1 NFX1"/>
    <property type="match status" value="1"/>
</dbReference>
<evidence type="ECO:0000256" key="2">
    <source>
        <dbReference type="ARBA" id="ARBA00007269"/>
    </source>
</evidence>
<dbReference type="GO" id="GO:0005634">
    <property type="term" value="C:nucleus"/>
    <property type="evidence" value="ECO:0007669"/>
    <property type="project" value="UniProtKB-SubCell"/>
</dbReference>
<keyword evidence="9" id="KW-0539">Nucleus</keyword>
<evidence type="ECO:0000256" key="5">
    <source>
        <dbReference type="ARBA" id="ARBA00022771"/>
    </source>
</evidence>
<evidence type="ECO:0000313" key="13">
    <source>
        <dbReference type="EMBL" id="KAK7196535.1"/>
    </source>
</evidence>
<keyword evidence="6" id="KW-0862">Zinc</keyword>
<sequence length="772" mass="84556">MESPDAEDERSLRIAEELQDETHECPSCLERVRVQQPIWSCNECFHVYHFACIRRWAQVERDMVVFSCPQCRHVQSKPLTDHCFCGKVSQPKYDPLSTPHSCGRPCGRARPHCSHRCPAQCHPGPCPRCHLIVGPKPCPCGATTYTYPCGQPDPETTCGNVCGRPLACGTHRCPLRCHIGPCPPCRKLTELLCYCGKTTQEHPCTTETSFGCGSVCGKMLRCGKHACTQRCHAGECPPCPMDPASVRTCPCGSSELTAVRYACTDPIPQCGRVCNKLLECGQHRCQLTCHAGACPACEVRLDVSCRCRKVRKRLPCAEAQNFTCAYECGTKLSCGRHKCKVICCADRNKTQADSHLCFQVCGRPLPCGHTCEDLCHTSAQCPSCVHVVTERLTCCCGAEVLRPPQPCGTKPPVCKRACRVPRPCGHPSGHTCHFGPCPPCPTLVQRECPRHHTQVSLPCGVVDVACEEECGAELPCGHYCDRVCHSGPCVDEANPCRQRCDRVHDECEHHCAKTCHGSTPCPPCSVYLRCTCNCGRVTRSLPCSKVGKRKADGPNKFSVVVPCDDECLFTRRLDAIASLSKTKNEKYLYSLALWDAAQQDARAVQRVERQLLDFVEGRESAASLPPANAAARALTHSLATYFHVLCESVDREPQRSCLLTKTGTTSAPPVLLSDAVRDTSMDPLQFLTRCVKPSHKEKMCLVVSGGNVTESMLATYLADLSGRFVVAPPEVNGDGVQTLLIAFTTHKRASEAIKKLEAINSQRTFTVARATA</sequence>
<protein>
    <submittedName>
        <fullName evidence="13">Transcription factor-like protein</fullName>
    </submittedName>
</protein>
<keyword evidence="8" id="KW-0804">Transcription</keyword>
<dbReference type="SUPFAM" id="SSF82708">
    <property type="entry name" value="R3H domain"/>
    <property type="match status" value="1"/>
</dbReference>
<dbReference type="GO" id="GO:0000977">
    <property type="term" value="F:RNA polymerase II transcription regulatory region sequence-specific DNA binding"/>
    <property type="evidence" value="ECO:0007669"/>
    <property type="project" value="TreeGrafter"/>
</dbReference>
<keyword evidence="5 10" id="KW-0863">Zinc-finger</keyword>
<dbReference type="GO" id="GO:0000981">
    <property type="term" value="F:DNA-binding transcription factor activity, RNA polymerase II-specific"/>
    <property type="evidence" value="ECO:0007669"/>
    <property type="project" value="TreeGrafter"/>
</dbReference>
<organism evidence="13 14">
    <name type="scientific">Novymonas esmeraldas</name>
    <dbReference type="NCBI Taxonomy" id="1808958"/>
    <lineage>
        <taxon>Eukaryota</taxon>
        <taxon>Discoba</taxon>
        <taxon>Euglenozoa</taxon>
        <taxon>Kinetoplastea</taxon>
        <taxon>Metakinetoplastina</taxon>
        <taxon>Trypanosomatida</taxon>
        <taxon>Trypanosomatidae</taxon>
        <taxon>Novymonas</taxon>
    </lineage>
</organism>
<dbReference type="InterPro" id="IPR034078">
    <property type="entry name" value="NFX1_fam"/>
</dbReference>
<evidence type="ECO:0000259" key="11">
    <source>
        <dbReference type="PROSITE" id="PS50089"/>
    </source>
</evidence>
<comment type="similarity">
    <text evidence="2">Belongs to the NFX1 family.</text>
</comment>
<evidence type="ECO:0000256" key="8">
    <source>
        <dbReference type="ARBA" id="ARBA00023163"/>
    </source>
</evidence>
<evidence type="ECO:0000256" key="1">
    <source>
        <dbReference type="ARBA" id="ARBA00004123"/>
    </source>
</evidence>
<dbReference type="InterPro" id="IPR000967">
    <property type="entry name" value="Znf_NFX1"/>
</dbReference>
<gene>
    <name evidence="13" type="ORF">NESM_000591200</name>
</gene>
<evidence type="ECO:0000259" key="12">
    <source>
        <dbReference type="PROSITE" id="PS51061"/>
    </source>
</evidence>
<dbReference type="SMART" id="SM00438">
    <property type="entry name" value="ZnF_NFX"/>
    <property type="match status" value="9"/>
</dbReference>
<evidence type="ECO:0000256" key="7">
    <source>
        <dbReference type="ARBA" id="ARBA00023015"/>
    </source>
</evidence>
<keyword evidence="3" id="KW-0479">Metal-binding</keyword>
<dbReference type="Pfam" id="PF01424">
    <property type="entry name" value="R3H"/>
    <property type="match status" value="1"/>
</dbReference>
<feature type="domain" description="R3H" evidence="12">
    <location>
        <begin position="601"/>
        <end position="663"/>
    </location>
</feature>
<evidence type="ECO:0000256" key="6">
    <source>
        <dbReference type="ARBA" id="ARBA00022833"/>
    </source>
</evidence>
<dbReference type="PROSITE" id="PS50089">
    <property type="entry name" value="ZF_RING_2"/>
    <property type="match status" value="1"/>
</dbReference>
<evidence type="ECO:0000256" key="9">
    <source>
        <dbReference type="ARBA" id="ARBA00023242"/>
    </source>
</evidence>
<dbReference type="SUPFAM" id="SSF57850">
    <property type="entry name" value="RING/U-box"/>
    <property type="match status" value="1"/>
</dbReference>
<dbReference type="CDD" id="cd02325">
    <property type="entry name" value="R3H"/>
    <property type="match status" value="1"/>
</dbReference>
<keyword evidence="4" id="KW-0677">Repeat</keyword>
<dbReference type="Proteomes" id="UP001430356">
    <property type="component" value="Unassembled WGS sequence"/>
</dbReference>
<dbReference type="GO" id="GO:0008270">
    <property type="term" value="F:zinc ion binding"/>
    <property type="evidence" value="ECO:0007669"/>
    <property type="project" value="UniProtKB-KW"/>
</dbReference>
<dbReference type="InterPro" id="IPR001374">
    <property type="entry name" value="R3H_dom"/>
</dbReference>
<feature type="domain" description="RING-type" evidence="11">
    <location>
        <begin position="25"/>
        <end position="72"/>
    </location>
</feature>
<accession>A0AAW0ETZ5</accession>
<evidence type="ECO:0000256" key="3">
    <source>
        <dbReference type="ARBA" id="ARBA00022723"/>
    </source>
</evidence>
<name>A0AAW0ETZ5_9TRYP</name>
<evidence type="ECO:0000256" key="4">
    <source>
        <dbReference type="ARBA" id="ARBA00022737"/>
    </source>
</evidence>
<reference evidence="13 14" key="1">
    <citation type="journal article" date="2021" name="MBio">
        <title>A New Model Trypanosomatid, Novymonas esmeraldas: Genomic Perception of Its 'Candidatus Pandoraea novymonadis' Endosymbiont.</title>
        <authorList>
            <person name="Zakharova A."/>
            <person name="Saura A."/>
            <person name="Butenko A."/>
            <person name="Podesvova L."/>
            <person name="Warmusova S."/>
            <person name="Kostygov A.Y."/>
            <person name="Nenarokova A."/>
            <person name="Lukes J."/>
            <person name="Opperdoes F.R."/>
            <person name="Yurchenko V."/>
        </authorList>
    </citation>
    <scope>NUCLEOTIDE SEQUENCE [LARGE SCALE GENOMIC DNA]</scope>
    <source>
        <strain evidence="13 14">E262AT.01</strain>
    </source>
</reference>
<dbReference type="InterPro" id="IPR036867">
    <property type="entry name" value="R3H_dom_sf"/>
</dbReference>
<dbReference type="Gene3D" id="3.30.1370.50">
    <property type="entry name" value="R3H-like domain"/>
    <property type="match status" value="1"/>
</dbReference>
<dbReference type="CDD" id="cd06008">
    <property type="entry name" value="NF-X1-zinc-finger"/>
    <property type="match status" value="4"/>
</dbReference>
<evidence type="ECO:0000313" key="14">
    <source>
        <dbReference type="Proteomes" id="UP001430356"/>
    </source>
</evidence>
<dbReference type="Pfam" id="PF01422">
    <property type="entry name" value="zf-NF-X1"/>
    <property type="match status" value="8"/>
</dbReference>
<dbReference type="PROSITE" id="PS51061">
    <property type="entry name" value="R3H"/>
    <property type="match status" value="1"/>
</dbReference>
<dbReference type="EMBL" id="JAECZO010000078">
    <property type="protein sequence ID" value="KAK7196535.1"/>
    <property type="molecule type" value="Genomic_DNA"/>
</dbReference>
<evidence type="ECO:0000256" key="10">
    <source>
        <dbReference type="PROSITE-ProRule" id="PRU00175"/>
    </source>
</evidence>
<dbReference type="PANTHER" id="PTHR12360:SF12">
    <property type="entry name" value="TRANSCRIPTIONAL REPRESSOR NF-X1"/>
    <property type="match status" value="1"/>
</dbReference>
<comment type="subcellular location">
    <subcellularLocation>
        <location evidence="1">Nucleus</location>
    </subcellularLocation>
</comment>
<dbReference type="InterPro" id="IPR001841">
    <property type="entry name" value="Znf_RING"/>
</dbReference>
<proteinExistence type="inferred from homology"/>
<keyword evidence="7" id="KW-0805">Transcription regulation</keyword>
<dbReference type="AlphaFoldDB" id="A0AAW0ETZ5"/>